<dbReference type="InterPro" id="IPR053205">
    <property type="entry name" value="GHMP_kinase_L-arabinokinase"/>
</dbReference>
<organism evidence="1 2">
    <name type="scientific">Methylogaea oryzae</name>
    <dbReference type="NCBI Taxonomy" id="1295382"/>
    <lineage>
        <taxon>Bacteria</taxon>
        <taxon>Pseudomonadati</taxon>
        <taxon>Pseudomonadota</taxon>
        <taxon>Gammaproteobacteria</taxon>
        <taxon>Methylococcales</taxon>
        <taxon>Methylococcaceae</taxon>
        <taxon>Methylogaea</taxon>
    </lineage>
</organism>
<dbReference type="EMBL" id="AP019782">
    <property type="protein sequence ID" value="BBL69667.1"/>
    <property type="molecule type" value="Genomic_DNA"/>
</dbReference>
<dbReference type="PANTHER" id="PTHR38134:SF2">
    <property type="entry name" value="GALACTOKINASE"/>
    <property type="match status" value="1"/>
</dbReference>
<gene>
    <name evidence="1" type="ORF">MoryE10_02730</name>
</gene>
<dbReference type="RefSeq" id="WP_221047996.1">
    <property type="nucleotide sequence ID" value="NZ_AP019782.1"/>
</dbReference>
<evidence type="ECO:0000313" key="1">
    <source>
        <dbReference type="EMBL" id="BBL69667.1"/>
    </source>
</evidence>
<reference evidence="1" key="1">
    <citation type="submission" date="2019-06" db="EMBL/GenBank/DDBJ databases">
        <title>Complete genome sequence of Methylogaea oryzae strain JCM16910.</title>
        <authorList>
            <person name="Asakawa S."/>
        </authorList>
    </citation>
    <scope>NUCLEOTIDE SEQUENCE</scope>
    <source>
        <strain evidence="1">E10</strain>
    </source>
</reference>
<accession>A0A8D4VLD5</accession>
<sequence length="361" mass="39790">MDRIAYFITPHGFGHAARACAVMQALRQLRPSLQLHIYTRVPRWFFRDSLGEDGWQYHETMTDIGLVQASPMSEDLPATLSALDAFLPFSDTLVERLAAQVAAQGCELIVCDIAPLGIAVARRAGIPSALVENFTWDWIYQGYFDAEPRLAAHADYLAALFGLADVRIQTEPVCVRRPAQLHTPPVSRPPRRNGEAVRALLGIPTGQPLVLISFGGIPQNDFPALDRFHTRDDHCFLMPGASSTTIQRNGNVIRLPHHSGYYHPDLIHAADLLVGKLGASTVGEAWQAGIAYSYIPRPGFRESAVLAEFVERELGAQMMEESDFLAGTWLDELPRRLANRRGPRQGVAPAEQIAGLLLGLE</sequence>
<name>A0A8D4VLD5_9GAMM</name>
<keyword evidence="2" id="KW-1185">Reference proteome</keyword>
<evidence type="ECO:0000313" key="2">
    <source>
        <dbReference type="Proteomes" id="UP000824988"/>
    </source>
</evidence>
<protein>
    <recommendedName>
        <fullName evidence="3">Glycosyl transferase family 28 C-terminal domain-containing protein</fullName>
    </recommendedName>
</protein>
<dbReference type="Proteomes" id="UP000824988">
    <property type="component" value="Chromosome"/>
</dbReference>
<dbReference type="KEGG" id="moz:MoryE10_02730"/>
<dbReference type="PANTHER" id="PTHR38134">
    <property type="entry name" value="SLR1395 PROTEIN"/>
    <property type="match status" value="1"/>
</dbReference>
<proteinExistence type="predicted"/>
<dbReference type="AlphaFoldDB" id="A0A8D4VLD5"/>
<evidence type="ECO:0008006" key="3">
    <source>
        <dbReference type="Google" id="ProtNLM"/>
    </source>
</evidence>